<dbReference type="Proteomes" id="UP000256334">
    <property type="component" value="Unassembled WGS sequence"/>
</dbReference>
<dbReference type="Pfam" id="PF07396">
    <property type="entry name" value="Porin_O_P"/>
    <property type="match status" value="1"/>
</dbReference>
<evidence type="ECO:0000313" key="3">
    <source>
        <dbReference type="Proteomes" id="UP000256334"/>
    </source>
</evidence>
<accession>A0A3D9DW37</accession>
<evidence type="ECO:0000256" key="1">
    <source>
        <dbReference type="SAM" id="SignalP"/>
    </source>
</evidence>
<comment type="caution">
    <text evidence="2">The sequence shown here is derived from an EMBL/GenBank/DDBJ whole genome shotgun (WGS) entry which is preliminary data.</text>
</comment>
<dbReference type="Gene3D" id="2.40.160.10">
    <property type="entry name" value="Porin"/>
    <property type="match status" value="1"/>
</dbReference>
<dbReference type="InterPro" id="IPR010870">
    <property type="entry name" value="Porin_O/P"/>
</dbReference>
<organism evidence="2 3">
    <name type="scientific">Kushneria indalinina DSM 14324</name>
    <dbReference type="NCBI Taxonomy" id="1122140"/>
    <lineage>
        <taxon>Bacteria</taxon>
        <taxon>Pseudomonadati</taxon>
        <taxon>Pseudomonadota</taxon>
        <taxon>Gammaproteobacteria</taxon>
        <taxon>Oceanospirillales</taxon>
        <taxon>Halomonadaceae</taxon>
        <taxon>Kushneria</taxon>
    </lineage>
</organism>
<feature type="signal peptide" evidence="1">
    <location>
        <begin position="1"/>
        <end position="24"/>
    </location>
</feature>
<keyword evidence="3" id="KW-1185">Reference proteome</keyword>
<reference evidence="2 3" key="1">
    <citation type="submission" date="2018-07" db="EMBL/GenBank/DDBJ databases">
        <title>Genomic Encyclopedia of Type Strains, Phase IV (KMG-IV): sequencing the most valuable type-strain genomes for metagenomic binning, comparative biology and taxonomic classification.</title>
        <authorList>
            <person name="Goeker M."/>
        </authorList>
    </citation>
    <scope>NUCLEOTIDE SEQUENCE [LARGE SCALE GENOMIC DNA]</scope>
    <source>
        <strain evidence="2 3">DSM 14324</strain>
    </source>
</reference>
<dbReference type="AlphaFoldDB" id="A0A3D9DW37"/>
<feature type="chain" id="PRO_5017626925" evidence="1">
    <location>
        <begin position="25"/>
        <end position="429"/>
    </location>
</feature>
<dbReference type="RefSeq" id="WP_115854076.1">
    <property type="nucleotide sequence ID" value="NZ_QRDJ01000007.1"/>
</dbReference>
<dbReference type="SUPFAM" id="SSF56935">
    <property type="entry name" value="Porins"/>
    <property type="match status" value="1"/>
</dbReference>
<keyword evidence="1" id="KW-0732">Signal</keyword>
<name>A0A3D9DW37_9GAMM</name>
<gene>
    <name evidence="2" type="ORF">C8D72_1822</name>
</gene>
<dbReference type="InterPro" id="IPR023614">
    <property type="entry name" value="Porin_dom_sf"/>
</dbReference>
<evidence type="ECO:0000313" key="2">
    <source>
        <dbReference type="EMBL" id="REC94990.1"/>
    </source>
</evidence>
<sequence length="429" mass="46352">MRYSTLASWIALAAFTGASAHALAGVVRTPGDQDLIVDAGSGGLDVTTEDERFSFGVHGRVQADYDSFDGIYTDNGKTGDEAEFRRVYLTVKGKAFGDWGYNVTTKLDNSDNDFDNATIFYAGASPATVTFGIFDPDFGLEKATSSKWVTATERNIGYDVAPWINGSDQDLGLQIQSNLADSIYASASLVSRDGLDDVNGKAPKQFNARAVYAPFHTAGNVLHFGIDYAYRDLGDVDFGDNIDTGLGVHGDAGDNDYDPVLTRIAPGTHYGDDSVLGAEFAWASGPFSLQGEYLHRELSGDDAGYDDVKSDGMYGQVAWTLTGESRNYKFDGARFDAIKPENPSLGAWELFYRYGRVSSDSAVIVNDIPSGAVDGENKAYVQTLGVNWYANNSVKVSLNYNHARVDSALENANGDDSGDAIMTRLQYVF</sequence>
<dbReference type="EMBL" id="QRDJ01000007">
    <property type="protein sequence ID" value="REC94990.1"/>
    <property type="molecule type" value="Genomic_DNA"/>
</dbReference>
<protein>
    <submittedName>
        <fullName evidence="2">Phosphate-selective porin OprO/OprP</fullName>
    </submittedName>
</protein>
<dbReference type="OrthoDB" id="9807854at2"/>
<proteinExistence type="predicted"/>